<evidence type="ECO:0008006" key="14">
    <source>
        <dbReference type="Google" id="ProtNLM"/>
    </source>
</evidence>
<dbReference type="PRINTS" id="PR00660">
    <property type="entry name" value="ERLUMENR"/>
</dbReference>
<feature type="transmembrane region" description="Helical" evidence="11">
    <location>
        <begin position="222"/>
        <end position="243"/>
    </location>
</feature>
<comment type="subcellular location">
    <subcellularLocation>
        <location evidence="1">Endoplasmic reticulum membrane</location>
        <topology evidence="1">Multi-pass membrane protein</topology>
    </subcellularLocation>
</comment>
<sequence>MKDGNRGNFRFVGDYSSPLFRADSFTRMIFNIFRILGDLCHLLSFIVLIVKIKQTKSCYGISFKTQGLYFIVFFCRYLDLYKVLLNPSRLSSGLVLYNSIMKVLYLSMTLYICNLMMRVSPYRTTYDRNGDSYKVVNWAIIPAAVLALIFRRHTGNFILDYAWTFSIYLEAVCIMPQIIMLQRYKEIENLTSNYVVLLGLYRFFYILNWINRYTTEGRAFNWIVWISGIVQTILYCDFFYYYAISKWFGKKMSLPT</sequence>
<evidence type="ECO:0000256" key="11">
    <source>
        <dbReference type="SAM" id="Phobius"/>
    </source>
</evidence>
<reference evidence="12" key="1">
    <citation type="submission" date="2010-02" db="EMBL/GenBank/DDBJ databases">
        <title>Sequencing and annotation of the Blastocystis hominis genome.</title>
        <authorList>
            <person name="Wincker P."/>
        </authorList>
    </citation>
    <scope>NUCLEOTIDE SEQUENCE</scope>
    <source>
        <strain evidence="12">Singapore isolate B</strain>
    </source>
</reference>
<gene>
    <name evidence="12" type="ORF">GSBLH_T00001729001</name>
</gene>
<feature type="transmembrane region" description="Helical" evidence="11">
    <location>
        <begin position="28"/>
        <end position="50"/>
    </location>
</feature>
<dbReference type="OrthoDB" id="7694678at2759"/>
<comment type="similarity">
    <text evidence="2">Belongs to the ERD2 family.</text>
</comment>
<dbReference type="AlphaFoldDB" id="D8M0J5"/>
<evidence type="ECO:0000313" key="12">
    <source>
        <dbReference type="EMBL" id="CBK21584.2"/>
    </source>
</evidence>
<dbReference type="FunCoup" id="D8M0J5">
    <property type="interactions" value="124"/>
</dbReference>
<dbReference type="GO" id="GO:0016192">
    <property type="term" value="P:vesicle-mediated transport"/>
    <property type="evidence" value="ECO:0007669"/>
    <property type="project" value="UniProtKB-KW"/>
</dbReference>
<evidence type="ECO:0000256" key="4">
    <source>
        <dbReference type="ARBA" id="ARBA00022692"/>
    </source>
</evidence>
<dbReference type="InParanoid" id="D8M0J5"/>
<evidence type="ECO:0000256" key="3">
    <source>
        <dbReference type="ARBA" id="ARBA00022448"/>
    </source>
</evidence>
<keyword evidence="9 11" id="KW-0472">Membrane</keyword>
<dbReference type="GeneID" id="24918960"/>
<evidence type="ECO:0000256" key="1">
    <source>
        <dbReference type="ARBA" id="ARBA00004477"/>
    </source>
</evidence>
<keyword evidence="5" id="KW-0256">Endoplasmic reticulum</keyword>
<dbReference type="EMBL" id="FN668643">
    <property type="protein sequence ID" value="CBK21584.2"/>
    <property type="molecule type" value="Genomic_DNA"/>
</dbReference>
<evidence type="ECO:0000256" key="10">
    <source>
        <dbReference type="ARBA" id="ARBA00023170"/>
    </source>
</evidence>
<dbReference type="GO" id="GO:0015031">
    <property type="term" value="P:protein transport"/>
    <property type="evidence" value="ECO:0007669"/>
    <property type="project" value="UniProtKB-KW"/>
</dbReference>
<proteinExistence type="inferred from homology"/>
<keyword evidence="13" id="KW-1185">Reference proteome</keyword>
<keyword evidence="6" id="KW-0931">ER-Golgi transport</keyword>
<dbReference type="Proteomes" id="UP000008312">
    <property type="component" value="Unassembled WGS sequence"/>
</dbReference>
<evidence type="ECO:0000256" key="7">
    <source>
        <dbReference type="ARBA" id="ARBA00022927"/>
    </source>
</evidence>
<dbReference type="GO" id="GO:0006621">
    <property type="term" value="P:protein retention in ER lumen"/>
    <property type="evidence" value="ECO:0007669"/>
    <property type="project" value="InterPro"/>
</dbReference>
<keyword evidence="3" id="KW-0813">Transport</keyword>
<dbReference type="PROSITE" id="PS00951">
    <property type="entry name" value="ER_LUMEN_RECEPTOR_1"/>
    <property type="match status" value="1"/>
</dbReference>
<dbReference type="Pfam" id="PF00810">
    <property type="entry name" value="ER_lumen_recept"/>
    <property type="match status" value="1"/>
</dbReference>
<keyword evidence="7" id="KW-0653">Protein transport</keyword>
<evidence type="ECO:0000256" key="9">
    <source>
        <dbReference type="ARBA" id="ARBA00023136"/>
    </source>
</evidence>
<keyword evidence="10" id="KW-0675">Receptor</keyword>
<keyword evidence="8 11" id="KW-1133">Transmembrane helix</keyword>
<accession>D8M0J5</accession>
<protein>
    <recommendedName>
        <fullName evidence="14">ER lumen protein-retaining receptor</fullName>
    </recommendedName>
</protein>
<feature type="transmembrane region" description="Helical" evidence="11">
    <location>
        <begin position="133"/>
        <end position="150"/>
    </location>
</feature>
<dbReference type="GO" id="GO:0046923">
    <property type="term" value="F:ER retention sequence binding"/>
    <property type="evidence" value="ECO:0007669"/>
    <property type="project" value="InterPro"/>
</dbReference>
<dbReference type="InterPro" id="IPR000133">
    <property type="entry name" value="ER_ret_rcpt"/>
</dbReference>
<evidence type="ECO:0000256" key="6">
    <source>
        <dbReference type="ARBA" id="ARBA00022892"/>
    </source>
</evidence>
<name>D8M0J5_BLAHO</name>
<keyword evidence="4 11" id="KW-0812">Transmembrane</keyword>
<dbReference type="OMA" id="WKSRSCE"/>
<evidence type="ECO:0000256" key="5">
    <source>
        <dbReference type="ARBA" id="ARBA00022824"/>
    </source>
</evidence>
<dbReference type="RefSeq" id="XP_012895632.1">
    <property type="nucleotide sequence ID" value="XM_013040178.1"/>
</dbReference>
<feature type="transmembrane region" description="Helical" evidence="11">
    <location>
        <begin position="57"/>
        <end position="74"/>
    </location>
</feature>
<evidence type="ECO:0000313" key="13">
    <source>
        <dbReference type="Proteomes" id="UP000008312"/>
    </source>
</evidence>
<feature type="transmembrane region" description="Helical" evidence="11">
    <location>
        <begin position="193"/>
        <end position="210"/>
    </location>
</feature>
<dbReference type="PANTHER" id="PTHR10585">
    <property type="entry name" value="ER LUMEN PROTEIN RETAINING RECEPTOR"/>
    <property type="match status" value="1"/>
</dbReference>
<dbReference type="GO" id="GO:0005789">
    <property type="term" value="C:endoplasmic reticulum membrane"/>
    <property type="evidence" value="ECO:0007669"/>
    <property type="project" value="UniProtKB-SubCell"/>
</dbReference>
<evidence type="ECO:0000256" key="2">
    <source>
        <dbReference type="ARBA" id="ARBA00010120"/>
    </source>
</evidence>
<feature type="transmembrane region" description="Helical" evidence="11">
    <location>
        <begin position="94"/>
        <end position="113"/>
    </location>
</feature>
<feature type="transmembrane region" description="Helical" evidence="11">
    <location>
        <begin position="162"/>
        <end position="181"/>
    </location>
</feature>
<evidence type="ECO:0000256" key="8">
    <source>
        <dbReference type="ARBA" id="ARBA00022989"/>
    </source>
</evidence>
<organism evidence="12">
    <name type="scientific">Blastocystis hominis</name>
    <dbReference type="NCBI Taxonomy" id="12968"/>
    <lineage>
        <taxon>Eukaryota</taxon>
        <taxon>Sar</taxon>
        <taxon>Stramenopiles</taxon>
        <taxon>Bigyra</taxon>
        <taxon>Opalozoa</taxon>
        <taxon>Opalinata</taxon>
        <taxon>Blastocystidae</taxon>
        <taxon>Blastocystis</taxon>
    </lineage>
</organism>